<dbReference type="Proteomes" id="UP000178129">
    <property type="component" value="Unassembled WGS sequence"/>
</dbReference>
<name>A0A1E1KK18_9HELO</name>
<keyword evidence="3" id="KW-1185">Reference proteome</keyword>
<dbReference type="InParanoid" id="A0A1E1KK18"/>
<gene>
    <name evidence="2" type="ORF">RCO7_14488</name>
</gene>
<sequence length="132" mass="14872">MRRERDNQWSCSALVITSRPLFDLPTSSRDGAHRSSYSYYMTDVSVRVSQENAFTHMGWARADSAFYSASVAEHCVTPLLAEEDELTQAMPHCTDRSDPIAGLPDGMNETHMLEAPRDVKEDRAARSRYGVE</sequence>
<comment type="caution">
    <text evidence="2">The sequence shown here is derived from an EMBL/GenBank/DDBJ whole genome shotgun (WGS) entry which is preliminary data.</text>
</comment>
<reference evidence="3" key="1">
    <citation type="submission" date="2016-03" db="EMBL/GenBank/DDBJ databases">
        <authorList>
            <person name="Ploux O."/>
        </authorList>
    </citation>
    <scope>NUCLEOTIDE SEQUENCE [LARGE SCALE GENOMIC DNA]</scope>
    <source>
        <strain evidence="3">UK7</strain>
    </source>
</reference>
<feature type="compositionally biased region" description="Basic and acidic residues" evidence="1">
    <location>
        <begin position="111"/>
        <end position="132"/>
    </location>
</feature>
<proteinExistence type="predicted"/>
<evidence type="ECO:0000313" key="3">
    <source>
        <dbReference type="Proteomes" id="UP000178129"/>
    </source>
</evidence>
<dbReference type="EMBL" id="FJUW01000015">
    <property type="protein sequence ID" value="CZS98379.1"/>
    <property type="molecule type" value="Genomic_DNA"/>
</dbReference>
<dbReference type="AlphaFoldDB" id="A0A1E1KK18"/>
<organism evidence="2 3">
    <name type="scientific">Rhynchosporium graminicola</name>
    <dbReference type="NCBI Taxonomy" id="2792576"/>
    <lineage>
        <taxon>Eukaryota</taxon>
        <taxon>Fungi</taxon>
        <taxon>Dikarya</taxon>
        <taxon>Ascomycota</taxon>
        <taxon>Pezizomycotina</taxon>
        <taxon>Leotiomycetes</taxon>
        <taxon>Helotiales</taxon>
        <taxon>Ploettnerulaceae</taxon>
        <taxon>Rhynchosporium</taxon>
    </lineage>
</organism>
<evidence type="ECO:0000313" key="2">
    <source>
        <dbReference type="EMBL" id="CZS98379.1"/>
    </source>
</evidence>
<evidence type="ECO:0000256" key="1">
    <source>
        <dbReference type="SAM" id="MobiDB-lite"/>
    </source>
</evidence>
<feature type="region of interest" description="Disordered" evidence="1">
    <location>
        <begin position="92"/>
        <end position="132"/>
    </location>
</feature>
<protein>
    <submittedName>
        <fullName evidence="2">Uncharacterized protein</fullName>
    </submittedName>
</protein>
<accession>A0A1E1KK18</accession>